<dbReference type="Proteomes" id="UP001519288">
    <property type="component" value="Unassembled WGS sequence"/>
</dbReference>
<dbReference type="InterPro" id="IPR013324">
    <property type="entry name" value="RNA_pol_sigma_r3/r4-like"/>
</dbReference>
<reference evidence="1 2" key="1">
    <citation type="submission" date="2021-03" db="EMBL/GenBank/DDBJ databases">
        <title>Genomic Encyclopedia of Type Strains, Phase IV (KMG-IV): sequencing the most valuable type-strain genomes for metagenomic binning, comparative biology and taxonomic classification.</title>
        <authorList>
            <person name="Goeker M."/>
        </authorList>
    </citation>
    <scope>NUCLEOTIDE SEQUENCE [LARGE SCALE GENOMIC DNA]</scope>
    <source>
        <strain evidence="1 2">DSM 26806</strain>
    </source>
</reference>
<dbReference type="Gene3D" id="1.20.140.160">
    <property type="match status" value="1"/>
</dbReference>
<dbReference type="GO" id="GO:0003677">
    <property type="term" value="F:DNA binding"/>
    <property type="evidence" value="ECO:0007669"/>
    <property type="project" value="UniProtKB-KW"/>
</dbReference>
<accession>A0ABS4JDQ2</accession>
<organism evidence="1 2">
    <name type="scientific">Paenibacillus shirakamiensis</name>
    <dbReference type="NCBI Taxonomy" id="1265935"/>
    <lineage>
        <taxon>Bacteria</taxon>
        <taxon>Bacillati</taxon>
        <taxon>Bacillota</taxon>
        <taxon>Bacilli</taxon>
        <taxon>Bacillales</taxon>
        <taxon>Paenibacillaceae</taxon>
        <taxon>Paenibacillus</taxon>
    </lineage>
</organism>
<keyword evidence="1" id="KW-0238">DNA-binding</keyword>
<gene>
    <name evidence="1" type="ORF">J2Z69_000876</name>
</gene>
<protein>
    <submittedName>
        <fullName evidence="1">DNA-binding protein YlxM (UPF0122 family)</fullName>
    </submittedName>
</protein>
<evidence type="ECO:0000313" key="2">
    <source>
        <dbReference type="Proteomes" id="UP001519288"/>
    </source>
</evidence>
<sequence>MTTENLHRHRSWIKRTKEDKQRSIEEIIHFKRSQEINGAQLMMNDSSPESVLLDSMVHAYLRNESAKNPERFLPWLKSIVKSHVKDTVKVPDLIVSLEWEQTITTIMNELSSKSRTIFESYYLQQLSLEVIAKKYNVSLTQVVTILAESKLKIQNERYIQALEDFVECRNQHNMPIQGGVQIPIQEIEYDTLGKAIYDIISFISPEPWSLSNIVGLTGQAFRIQLTSDVGISSGYIYPWEKVVRNIGEMLGSDVYSIGAPHTLFSVEMLIQSHAIIHDALDLGVPVIVWNLQKGALGVIYSYNDKERMYSYRDNEHEHLEVPYSELRRSLDSPELFLAAFRPVEHNFKLTIRVLRKHISQILDHLHGLELDAPGYTSGLSAYDVWIRAVGTEQLDIEGHAYNIAKLTEARQQAAFHFQQLSDHLLFETNPGLRVHILAAAEQYHLIYEHYLAMYPTLSCLLPGEKLDMATKIKKQLQQIQKAEYQAMEHLEQIKTFLGCRE</sequence>
<keyword evidence="2" id="KW-1185">Reference proteome</keyword>
<dbReference type="RefSeq" id="WP_209859461.1">
    <property type="nucleotide sequence ID" value="NZ_JAGGLD010000001.1"/>
</dbReference>
<dbReference type="SUPFAM" id="SSF88659">
    <property type="entry name" value="Sigma3 and sigma4 domains of RNA polymerase sigma factors"/>
    <property type="match status" value="1"/>
</dbReference>
<comment type="caution">
    <text evidence="1">The sequence shown here is derived from an EMBL/GenBank/DDBJ whole genome shotgun (WGS) entry which is preliminary data.</text>
</comment>
<proteinExistence type="predicted"/>
<dbReference type="EMBL" id="JAGGLD010000001">
    <property type="protein sequence ID" value="MBP1999857.1"/>
    <property type="molecule type" value="Genomic_DNA"/>
</dbReference>
<name>A0ABS4JDQ2_9BACL</name>
<evidence type="ECO:0000313" key="1">
    <source>
        <dbReference type="EMBL" id="MBP1999857.1"/>
    </source>
</evidence>